<evidence type="ECO:0000256" key="1">
    <source>
        <dbReference type="SAM" id="Coils"/>
    </source>
</evidence>
<sequence>MGKVTDLIHDIGYTRISDLWSSSFGDLLELNNLAEALKDMTEEEIEARKRNGVLERE</sequence>
<proteinExistence type="predicted"/>
<organism evidence="2 3">
    <name type="scientific">Bacillus phage BPS13</name>
    <dbReference type="NCBI Taxonomy" id="1136731"/>
    <lineage>
        <taxon>Viruses</taxon>
        <taxon>Duplodnaviria</taxon>
        <taxon>Heunggongvirae</taxon>
        <taxon>Uroviricota</taxon>
        <taxon>Caudoviricetes</taxon>
        <taxon>Herelleviridae</taxon>
        <taxon>Bastillevirinae</taxon>
        <taxon>Wphvirus</taxon>
        <taxon>Wphvirus BPS13</taxon>
    </lineage>
</organism>
<dbReference type="RefSeq" id="YP_006907752.1">
    <property type="nucleotide sequence ID" value="NC_018857.1"/>
</dbReference>
<evidence type="ECO:0000313" key="3">
    <source>
        <dbReference type="Proteomes" id="UP000006287"/>
    </source>
</evidence>
<feature type="coiled-coil region" evidence="1">
    <location>
        <begin position="30"/>
        <end position="57"/>
    </location>
</feature>
<dbReference type="EMBL" id="JN654439">
    <property type="protein sequence ID" value="AEZ50372.1"/>
    <property type="molecule type" value="Genomic_DNA"/>
</dbReference>
<keyword evidence="1" id="KW-0175">Coiled coil</keyword>
<evidence type="ECO:0000313" key="2">
    <source>
        <dbReference type="EMBL" id="AEZ50372.1"/>
    </source>
</evidence>
<dbReference type="GeneID" id="13827888"/>
<dbReference type="KEGG" id="vg:13827888"/>
<dbReference type="Proteomes" id="UP000006287">
    <property type="component" value="Segment"/>
</dbReference>
<protein>
    <submittedName>
        <fullName evidence="2">Uncharacterized protein</fullName>
    </submittedName>
</protein>
<reference evidence="2 3" key="1">
    <citation type="journal article" date="2012" name="FEMS Microbiol. Lett.">
        <title>Characterization of an endolysin, LysBPS13, from a Bacillus cereus bacteriophage.</title>
        <authorList>
            <person name="Park J."/>
            <person name="Yun J."/>
            <person name="Lim J.A."/>
            <person name="Kang D.H."/>
            <person name="Ryu S."/>
        </authorList>
    </citation>
    <scope>NUCLEOTIDE SEQUENCE [LARGE SCALE GENOMIC DNA]</scope>
</reference>
<name>J9PUA5_9CAUD</name>
<gene>
    <name evidence="2" type="ORF">BPS13_0193</name>
</gene>
<keyword evidence="3" id="KW-1185">Reference proteome</keyword>
<accession>J9PUA5</accession>